<feature type="transmembrane region" description="Helical" evidence="11">
    <location>
        <begin position="145"/>
        <end position="163"/>
    </location>
</feature>
<evidence type="ECO:0000256" key="8">
    <source>
        <dbReference type="ARBA" id="ARBA00022989"/>
    </source>
</evidence>
<keyword evidence="4" id="KW-0813">Transport</keyword>
<organism evidence="12 13">
    <name type="scientific">Achlya hypogyna</name>
    <name type="common">Oomycete</name>
    <name type="synonym">Protoachlya hypogyna</name>
    <dbReference type="NCBI Taxonomy" id="1202772"/>
    <lineage>
        <taxon>Eukaryota</taxon>
        <taxon>Sar</taxon>
        <taxon>Stramenopiles</taxon>
        <taxon>Oomycota</taxon>
        <taxon>Saprolegniomycetes</taxon>
        <taxon>Saprolegniales</taxon>
        <taxon>Achlyaceae</taxon>
        <taxon>Achlya</taxon>
    </lineage>
</organism>
<evidence type="ECO:0000313" key="12">
    <source>
        <dbReference type="EMBL" id="OQR90373.1"/>
    </source>
</evidence>
<gene>
    <name evidence="12" type="ORF">ACHHYP_05571</name>
</gene>
<dbReference type="OrthoDB" id="200187at2759"/>
<keyword evidence="6" id="KW-0256">Endoplasmic reticulum</keyword>
<keyword evidence="13" id="KW-1185">Reference proteome</keyword>
<dbReference type="PANTHER" id="PTHR12443:SF9">
    <property type="entry name" value="TRANSLOCATION PROTEIN SEC62"/>
    <property type="match status" value="1"/>
</dbReference>
<dbReference type="PANTHER" id="PTHR12443">
    <property type="entry name" value="TRANSLOCATION PROTEIN SEC62"/>
    <property type="match status" value="1"/>
</dbReference>
<sequence length="296" mass="33410">MAPLHHEAATLAMDTFLQQQFVSKPADVVAPALPQPTLLDVDATQVVADTLRRRKAAREAIEMERRVEYIRGKELRRCFPEATPEQLASYGHSLLEHGFLHRSDRVSTKKVKGTTTMLAISKDQSFVEDGYYTWMYEGSSAMRNVLTSALVVVAGVCTLYPLWPRYAQMQLWNAGVTLGLVGFTIAAVRLGVWLSIWLATGRHTWMFPAFPVMTPLIDTDAKRTTAPWKRVFVAALLIALGMYFVVHPVSFGKRGVIGFGRQLVKEAYRGTVLNRFSQEEKDFVYGIFRILRRLLV</sequence>
<evidence type="ECO:0000256" key="7">
    <source>
        <dbReference type="ARBA" id="ARBA00022927"/>
    </source>
</evidence>
<keyword evidence="8 11" id="KW-1133">Transmembrane helix</keyword>
<keyword evidence="5 11" id="KW-0812">Transmembrane</keyword>
<evidence type="ECO:0000256" key="6">
    <source>
        <dbReference type="ARBA" id="ARBA00022824"/>
    </source>
</evidence>
<comment type="subcellular location">
    <subcellularLocation>
        <location evidence="1">Endoplasmic reticulum membrane</location>
        <topology evidence="1">Multi-pass membrane protein</topology>
    </subcellularLocation>
</comment>
<keyword evidence="9" id="KW-0811">Translocation</keyword>
<evidence type="ECO:0000256" key="1">
    <source>
        <dbReference type="ARBA" id="ARBA00004477"/>
    </source>
</evidence>
<keyword evidence="7" id="KW-0653">Protein transport</keyword>
<evidence type="ECO:0000256" key="11">
    <source>
        <dbReference type="SAM" id="Phobius"/>
    </source>
</evidence>
<dbReference type="AlphaFoldDB" id="A0A1V9YXL8"/>
<feature type="transmembrane region" description="Helical" evidence="11">
    <location>
        <begin position="175"/>
        <end position="199"/>
    </location>
</feature>
<evidence type="ECO:0000313" key="13">
    <source>
        <dbReference type="Proteomes" id="UP000243579"/>
    </source>
</evidence>
<evidence type="ECO:0000256" key="5">
    <source>
        <dbReference type="ARBA" id="ARBA00022692"/>
    </source>
</evidence>
<dbReference type="Pfam" id="PF03839">
    <property type="entry name" value="Sec62"/>
    <property type="match status" value="1"/>
</dbReference>
<dbReference type="GO" id="GO:0005789">
    <property type="term" value="C:endoplasmic reticulum membrane"/>
    <property type="evidence" value="ECO:0007669"/>
    <property type="project" value="UniProtKB-SubCell"/>
</dbReference>
<dbReference type="Proteomes" id="UP000243579">
    <property type="component" value="Unassembled WGS sequence"/>
</dbReference>
<dbReference type="EMBL" id="JNBR01000635">
    <property type="protein sequence ID" value="OQR90373.1"/>
    <property type="molecule type" value="Genomic_DNA"/>
</dbReference>
<feature type="transmembrane region" description="Helical" evidence="11">
    <location>
        <begin position="231"/>
        <end position="251"/>
    </location>
</feature>
<dbReference type="GO" id="GO:0031204">
    <property type="term" value="P:post-translational protein targeting to membrane, translocation"/>
    <property type="evidence" value="ECO:0007669"/>
    <property type="project" value="TreeGrafter"/>
</dbReference>
<proteinExistence type="inferred from homology"/>
<dbReference type="STRING" id="1202772.A0A1V9YXL8"/>
<protein>
    <recommendedName>
        <fullName evidence="3">Translocation protein SEC62</fullName>
    </recommendedName>
</protein>
<keyword evidence="10 11" id="KW-0472">Membrane</keyword>
<name>A0A1V9YXL8_ACHHY</name>
<dbReference type="InterPro" id="IPR004728">
    <property type="entry name" value="Sec62"/>
</dbReference>
<comment type="caution">
    <text evidence="12">The sequence shown here is derived from an EMBL/GenBank/DDBJ whole genome shotgun (WGS) entry which is preliminary data.</text>
</comment>
<evidence type="ECO:0000256" key="10">
    <source>
        <dbReference type="ARBA" id="ARBA00023136"/>
    </source>
</evidence>
<evidence type="ECO:0000256" key="3">
    <source>
        <dbReference type="ARBA" id="ARBA00021257"/>
    </source>
</evidence>
<evidence type="ECO:0000256" key="9">
    <source>
        <dbReference type="ARBA" id="ARBA00023010"/>
    </source>
</evidence>
<comment type="similarity">
    <text evidence="2">Belongs to the SEC62 family.</text>
</comment>
<reference evidence="12 13" key="1">
    <citation type="journal article" date="2014" name="Genome Biol. Evol.">
        <title>The secreted proteins of Achlya hypogyna and Thraustotheca clavata identify the ancestral oomycete secretome and reveal gene acquisitions by horizontal gene transfer.</title>
        <authorList>
            <person name="Misner I."/>
            <person name="Blouin N."/>
            <person name="Leonard G."/>
            <person name="Richards T.A."/>
            <person name="Lane C.E."/>
        </authorList>
    </citation>
    <scope>NUCLEOTIDE SEQUENCE [LARGE SCALE GENOMIC DNA]</scope>
    <source>
        <strain evidence="12 13">ATCC 48635</strain>
    </source>
</reference>
<evidence type="ECO:0000256" key="2">
    <source>
        <dbReference type="ARBA" id="ARBA00010604"/>
    </source>
</evidence>
<accession>A0A1V9YXL8</accession>
<evidence type="ECO:0000256" key="4">
    <source>
        <dbReference type="ARBA" id="ARBA00022448"/>
    </source>
</evidence>